<comment type="caution">
    <text evidence="8">The sequence shown here is derived from an EMBL/GenBank/DDBJ whole genome shotgun (WGS) entry which is preliminary data.</text>
</comment>
<keyword evidence="9" id="KW-1185">Reference proteome</keyword>
<comment type="cofactor">
    <cofactor evidence="1">
        <name>[4Fe-4S] cluster</name>
        <dbReference type="ChEBI" id="CHEBI:49883"/>
    </cofactor>
</comment>
<dbReference type="NCBIfam" id="TIGR01210">
    <property type="entry name" value="archaeosine biosynthesis radical SAM protein RaSEA"/>
    <property type="match status" value="1"/>
</dbReference>
<dbReference type="InterPro" id="IPR005909">
    <property type="entry name" value="RaSEA"/>
</dbReference>
<keyword evidence="4" id="KW-0479">Metal-binding</keyword>
<evidence type="ECO:0000256" key="1">
    <source>
        <dbReference type="ARBA" id="ARBA00001966"/>
    </source>
</evidence>
<gene>
    <name evidence="8" type="ORF">SAMN04488589_1257</name>
</gene>
<proteinExistence type="predicted"/>
<reference evidence="8 9" key="1">
    <citation type="submission" date="2016-10" db="EMBL/GenBank/DDBJ databases">
        <authorList>
            <person name="Varghese N."/>
            <person name="Submissions S."/>
        </authorList>
    </citation>
    <scope>NUCLEOTIDE SEQUENCE [LARGE SCALE GENOMIC DNA]</scope>
    <source>
        <strain evidence="8 9">PL 12/M</strain>
    </source>
</reference>
<dbReference type="AlphaFoldDB" id="A0A7Z7FCK0"/>
<name>A0A7Z7FCK0_9EURY</name>
<evidence type="ECO:0000256" key="6">
    <source>
        <dbReference type="ARBA" id="ARBA00023014"/>
    </source>
</evidence>
<dbReference type="SUPFAM" id="SSF102114">
    <property type="entry name" value="Radical SAM enzymes"/>
    <property type="match status" value="1"/>
</dbReference>
<evidence type="ECO:0000256" key="4">
    <source>
        <dbReference type="ARBA" id="ARBA00022723"/>
    </source>
</evidence>
<keyword evidence="6" id="KW-0411">Iron-sulfur</keyword>
<keyword evidence="2" id="KW-0004">4Fe-4S</keyword>
<feature type="domain" description="Elp3/MiaA/NifB-like radical SAM core" evidence="7">
    <location>
        <begin position="41"/>
        <end position="269"/>
    </location>
</feature>
<sequence length="346" mass="39080">MSLNKAVLDIRNRQRVKPSPLDVPAASWTGRDVIESGEIDTITIIFKTSGCWWGKAGGCTMCGYVYDSAQDSPSDDDLMAQLVKAMRKASDFDRFMVKIFTSGSFLDTKEIPLEVRHRILEELDSDERIVKVLAETRPEFVTEGNVKDCVSVLKSTDFEVAMGLETSSDVIRKQSINKGFTFQNFVDAAVVARVNGATVKSYLMLKPLFLSEKEALEDIVQTVRDAAEYTDTFSINLCNVQRGTYVEYLWDRKQYRPPWLWSIVDILQRTKKEFPDMIITSDPVGAGSKRGPHNCRQCSHAVADAIRLFSLTQDLSCFEHLSCDCKDLWEQVLELEDHTFGSPILD</sequence>
<dbReference type="InterPro" id="IPR007197">
    <property type="entry name" value="rSAM"/>
</dbReference>
<dbReference type="PANTHER" id="PTHR11135:SF0">
    <property type="entry name" value="ELONGATOR COMPLEX PROTEIN 3"/>
    <property type="match status" value="1"/>
</dbReference>
<keyword evidence="5" id="KW-0408">Iron</keyword>
<dbReference type="InterPro" id="IPR039661">
    <property type="entry name" value="ELP3"/>
</dbReference>
<dbReference type="GO" id="GO:0003824">
    <property type="term" value="F:catalytic activity"/>
    <property type="evidence" value="ECO:0007669"/>
    <property type="project" value="InterPro"/>
</dbReference>
<protein>
    <recommendedName>
        <fullName evidence="7">Elp3/MiaA/NifB-like radical SAM core domain-containing protein</fullName>
    </recommendedName>
</protein>
<dbReference type="PANTHER" id="PTHR11135">
    <property type="entry name" value="HISTONE ACETYLTRANSFERASE-RELATED"/>
    <property type="match status" value="1"/>
</dbReference>
<dbReference type="InterPro" id="IPR058240">
    <property type="entry name" value="rSAM_sf"/>
</dbReference>
<dbReference type="SFLD" id="SFLDS00029">
    <property type="entry name" value="Radical_SAM"/>
    <property type="match status" value="1"/>
</dbReference>
<evidence type="ECO:0000256" key="3">
    <source>
        <dbReference type="ARBA" id="ARBA00022691"/>
    </source>
</evidence>
<keyword evidence="3" id="KW-0949">S-adenosyl-L-methionine</keyword>
<dbReference type="SMART" id="SM00729">
    <property type="entry name" value="Elp3"/>
    <property type="match status" value="1"/>
</dbReference>
<evidence type="ECO:0000256" key="5">
    <source>
        <dbReference type="ARBA" id="ARBA00023004"/>
    </source>
</evidence>
<dbReference type="GO" id="GO:0046872">
    <property type="term" value="F:metal ion binding"/>
    <property type="evidence" value="ECO:0007669"/>
    <property type="project" value="UniProtKB-KW"/>
</dbReference>
<dbReference type="InterPro" id="IPR006638">
    <property type="entry name" value="Elp3/MiaA/NifB-like_rSAM"/>
</dbReference>
<dbReference type="Proteomes" id="UP000199259">
    <property type="component" value="Unassembled WGS sequence"/>
</dbReference>
<dbReference type="GO" id="GO:0051539">
    <property type="term" value="F:4 iron, 4 sulfur cluster binding"/>
    <property type="evidence" value="ECO:0007669"/>
    <property type="project" value="UniProtKB-KW"/>
</dbReference>
<dbReference type="OrthoDB" id="105445at2157"/>
<evidence type="ECO:0000313" key="9">
    <source>
        <dbReference type="Proteomes" id="UP000199259"/>
    </source>
</evidence>
<dbReference type="GO" id="GO:0002926">
    <property type="term" value="P:tRNA wobble base 5-methoxycarbonylmethyl-2-thiouridinylation"/>
    <property type="evidence" value="ECO:0007669"/>
    <property type="project" value="TreeGrafter"/>
</dbReference>
<evidence type="ECO:0000259" key="7">
    <source>
        <dbReference type="SMART" id="SM00729"/>
    </source>
</evidence>
<dbReference type="RefSeq" id="WP_091709602.1">
    <property type="nucleotide sequence ID" value="NZ_FNCA01000003.1"/>
</dbReference>
<accession>A0A7Z7FCK0</accession>
<dbReference type="PIRSF" id="PIRSF004954">
    <property type="entry name" value="Radical_SAM"/>
    <property type="match status" value="1"/>
</dbReference>
<dbReference type="GO" id="GO:0005737">
    <property type="term" value="C:cytoplasm"/>
    <property type="evidence" value="ECO:0007669"/>
    <property type="project" value="TreeGrafter"/>
</dbReference>
<evidence type="ECO:0000313" key="8">
    <source>
        <dbReference type="EMBL" id="SDF72823.1"/>
    </source>
</evidence>
<organism evidence="8 9">
    <name type="scientific">Methanolobus vulcani</name>
    <dbReference type="NCBI Taxonomy" id="38026"/>
    <lineage>
        <taxon>Archaea</taxon>
        <taxon>Methanobacteriati</taxon>
        <taxon>Methanobacteriota</taxon>
        <taxon>Stenosarchaea group</taxon>
        <taxon>Methanomicrobia</taxon>
        <taxon>Methanosarcinales</taxon>
        <taxon>Methanosarcinaceae</taxon>
        <taxon>Methanolobus</taxon>
    </lineage>
</organism>
<evidence type="ECO:0000256" key="2">
    <source>
        <dbReference type="ARBA" id="ARBA00022485"/>
    </source>
</evidence>
<dbReference type="EMBL" id="FNCA01000003">
    <property type="protein sequence ID" value="SDF72823.1"/>
    <property type="molecule type" value="Genomic_DNA"/>
</dbReference>